<name>A0A6P8XP99_DROAB</name>
<evidence type="ECO:0000256" key="1">
    <source>
        <dbReference type="SAM" id="MobiDB-lite"/>
    </source>
</evidence>
<organism evidence="2 3">
    <name type="scientific">Drosophila albomicans</name>
    <name type="common">Fruit fly</name>
    <dbReference type="NCBI Taxonomy" id="7291"/>
    <lineage>
        <taxon>Eukaryota</taxon>
        <taxon>Metazoa</taxon>
        <taxon>Ecdysozoa</taxon>
        <taxon>Arthropoda</taxon>
        <taxon>Hexapoda</taxon>
        <taxon>Insecta</taxon>
        <taxon>Pterygota</taxon>
        <taxon>Neoptera</taxon>
        <taxon>Endopterygota</taxon>
        <taxon>Diptera</taxon>
        <taxon>Brachycera</taxon>
        <taxon>Muscomorpha</taxon>
        <taxon>Ephydroidea</taxon>
        <taxon>Drosophilidae</taxon>
        <taxon>Drosophila</taxon>
    </lineage>
</organism>
<dbReference type="Proteomes" id="UP000515160">
    <property type="component" value="Chromosome X"/>
</dbReference>
<dbReference type="OrthoDB" id="8197684at2759"/>
<feature type="region of interest" description="Disordered" evidence="1">
    <location>
        <begin position="257"/>
        <end position="323"/>
    </location>
</feature>
<sequence>MPEFNDSKDFNVSLVKGETTKGSNDAKSAHKLNKACKKKYLEEIEHTEVHSSEFDNECAAELGEFDLAIHDAWVLQCPKGMDIASLAGKRIKMPGRRFVGDLQVRATPYAEPLQQSVGFVNARGKYSLRRVPLAGHMIVSKRLNQEKPDADADGDDESSAFPKPSRPQKFKLPVRHPFFGRDYQERIEVNKKTSKQLRHAEKKSSEATVRLRNTSNFYKVRSKLLATTQTLEEKEHDVRQSVLTGVLPKFMAETVPPSYVDLTTGDDDEPEGPKKKRKSKANGVVDNDVQAAESSSKKKKRQAESNEEETVVKPKKAKKLKSS</sequence>
<reference evidence="3" key="1">
    <citation type="submission" date="2025-08" db="UniProtKB">
        <authorList>
            <consortium name="RefSeq"/>
        </authorList>
    </citation>
    <scope>IDENTIFICATION</scope>
    <source>
        <strain evidence="3">15112-1751.03</strain>
        <tissue evidence="3">Whole Adult</tissue>
    </source>
</reference>
<dbReference type="RefSeq" id="XP_034114943.1">
    <property type="nucleotide sequence ID" value="XM_034259052.2"/>
</dbReference>
<feature type="compositionally biased region" description="Basic residues" evidence="1">
    <location>
        <begin position="313"/>
        <end position="323"/>
    </location>
</feature>
<keyword evidence="2" id="KW-1185">Reference proteome</keyword>
<gene>
    <name evidence="3" type="primary">LOC117574982</name>
</gene>
<evidence type="ECO:0000313" key="3">
    <source>
        <dbReference type="RefSeq" id="XP_034114943.1"/>
    </source>
</evidence>
<accession>A0A6P8XP99</accession>
<dbReference type="AlphaFoldDB" id="A0A6P8XP99"/>
<proteinExistence type="predicted"/>
<dbReference type="GeneID" id="117574982"/>
<feature type="region of interest" description="Disordered" evidence="1">
    <location>
        <begin position="140"/>
        <end position="171"/>
    </location>
</feature>
<evidence type="ECO:0000313" key="2">
    <source>
        <dbReference type="Proteomes" id="UP000515160"/>
    </source>
</evidence>
<protein>
    <submittedName>
        <fullName evidence="3">Uncharacterized protein LOC117574982</fullName>
    </submittedName>
</protein>